<feature type="transmembrane region" description="Helical" evidence="9">
    <location>
        <begin position="46"/>
        <end position="66"/>
    </location>
</feature>
<evidence type="ECO:0000256" key="2">
    <source>
        <dbReference type="ARBA" id="ARBA00022475"/>
    </source>
</evidence>
<evidence type="ECO:0000256" key="8">
    <source>
        <dbReference type="ARBA" id="ARBA00023136"/>
    </source>
</evidence>
<feature type="transmembrane region" description="Helical" evidence="9">
    <location>
        <begin position="108"/>
        <end position="125"/>
    </location>
</feature>
<dbReference type="HAMAP" id="MF_00161">
    <property type="entry name" value="LspA"/>
    <property type="match status" value="1"/>
</dbReference>
<protein>
    <recommendedName>
        <fullName evidence="9">Lipoprotein signal peptidase</fullName>
        <ecNumber evidence="9">3.4.23.36</ecNumber>
    </recommendedName>
    <alternativeName>
        <fullName evidence="9">Prolipoprotein signal peptidase</fullName>
    </alternativeName>
    <alternativeName>
        <fullName evidence="9">Signal peptidase II</fullName>
        <shortName evidence="9">SPase II</shortName>
    </alternativeName>
</protein>
<comment type="similarity">
    <text evidence="1 9 11">Belongs to the peptidase A8 family.</text>
</comment>
<dbReference type="GO" id="GO:0005886">
    <property type="term" value="C:plasma membrane"/>
    <property type="evidence" value="ECO:0007669"/>
    <property type="project" value="UniProtKB-SubCell"/>
</dbReference>
<dbReference type="Proteomes" id="UP000332515">
    <property type="component" value="Unassembled WGS sequence"/>
</dbReference>
<evidence type="ECO:0000256" key="10">
    <source>
        <dbReference type="RuleBase" id="RU000594"/>
    </source>
</evidence>
<comment type="pathway">
    <text evidence="9">Protein modification; lipoprotein biosynthesis (signal peptide cleavage).</text>
</comment>
<dbReference type="PANTHER" id="PTHR33695:SF1">
    <property type="entry name" value="LIPOPROTEIN SIGNAL PEPTIDASE"/>
    <property type="match status" value="1"/>
</dbReference>
<organism evidence="12 13">
    <name type="scientific">Segnochrobactrum spirostomi</name>
    <dbReference type="NCBI Taxonomy" id="2608987"/>
    <lineage>
        <taxon>Bacteria</taxon>
        <taxon>Pseudomonadati</taxon>
        <taxon>Pseudomonadota</taxon>
        <taxon>Alphaproteobacteria</taxon>
        <taxon>Hyphomicrobiales</taxon>
        <taxon>Segnochrobactraceae</taxon>
        <taxon>Segnochrobactrum</taxon>
    </lineage>
</organism>
<feature type="transmembrane region" description="Helical" evidence="9">
    <location>
        <begin position="81"/>
        <end position="101"/>
    </location>
</feature>
<dbReference type="PROSITE" id="PS00855">
    <property type="entry name" value="SPASE_II"/>
    <property type="match status" value="1"/>
</dbReference>
<dbReference type="InterPro" id="IPR001872">
    <property type="entry name" value="Peptidase_A8"/>
</dbReference>
<keyword evidence="7 9" id="KW-1133">Transmembrane helix</keyword>
<evidence type="ECO:0000256" key="3">
    <source>
        <dbReference type="ARBA" id="ARBA00022670"/>
    </source>
</evidence>
<dbReference type="PANTHER" id="PTHR33695">
    <property type="entry name" value="LIPOPROTEIN SIGNAL PEPTIDASE"/>
    <property type="match status" value="1"/>
</dbReference>
<proteinExistence type="inferred from homology"/>
<dbReference type="PRINTS" id="PR00781">
    <property type="entry name" value="LIPOSIGPTASE"/>
</dbReference>
<accession>A0A6A7Y2S6</accession>
<feature type="transmembrane region" description="Helical" evidence="9">
    <location>
        <begin position="145"/>
        <end position="165"/>
    </location>
</feature>
<dbReference type="AlphaFoldDB" id="A0A6A7Y2S6"/>
<evidence type="ECO:0000256" key="9">
    <source>
        <dbReference type="HAMAP-Rule" id="MF_00161"/>
    </source>
</evidence>
<evidence type="ECO:0000256" key="5">
    <source>
        <dbReference type="ARBA" id="ARBA00022750"/>
    </source>
</evidence>
<dbReference type="NCBIfam" id="TIGR00077">
    <property type="entry name" value="lspA"/>
    <property type="match status" value="1"/>
</dbReference>
<keyword evidence="4 9" id="KW-0812">Transmembrane</keyword>
<comment type="subcellular location">
    <subcellularLocation>
        <location evidence="9">Cell membrane</location>
        <topology evidence="9">Multi-pass membrane protein</topology>
    </subcellularLocation>
</comment>
<comment type="catalytic activity">
    <reaction evidence="9 10">
        <text>Release of signal peptides from bacterial membrane prolipoproteins. Hydrolyzes -Xaa-Yaa-Zaa-|-(S,diacylglyceryl)Cys-, in which Xaa is hydrophobic (preferably Leu), and Yaa (Ala or Ser) and Zaa (Gly or Ala) have small, neutral side chains.</text>
        <dbReference type="EC" id="3.4.23.36"/>
    </reaction>
</comment>
<keyword evidence="13" id="KW-1185">Reference proteome</keyword>
<feature type="active site" evidence="9">
    <location>
        <position position="153"/>
    </location>
</feature>
<dbReference type="GO" id="GO:0006508">
    <property type="term" value="P:proteolysis"/>
    <property type="evidence" value="ECO:0007669"/>
    <property type="project" value="UniProtKB-KW"/>
</dbReference>
<comment type="function">
    <text evidence="9 10">This protein specifically catalyzes the removal of signal peptides from prolipoproteins.</text>
</comment>
<keyword evidence="2 9" id="KW-1003">Cell membrane</keyword>
<dbReference type="EC" id="3.4.23.36" evidence="9"/>
<keyword evidence="6 9" id="KW-0378">Hydrolase</keyword>
<keyword evidence="3 9" id="KW-0645">Protease</keyword>
<feature type="active site" evidence="9">
    <location>
        <position position="135"/>
    </location>
</feature>
<dbReference type="RefSeq" id="WP_312861536.1">
    <property type="nucleotide sequence ID" value="NZ_VWNA01000001.1"/>
</dbReference>
<evidence type="ECO:0000256" key="1">
    <source>
        <dbReference type="ARBA" id="ARBA00006139"/>
    </source>
</evidence>
<reference evidence="12 13" key="1">
    <citation type="submission" date="2019-09" db="EMBL/GenBank/DDBJ databases">
        <title>Segnochrobactrum spirostomi gen. nov., sp. nov., isolated from the ciliate Spirostomum cf. yagiui and description of a novel family, Segnochrobactraceae fam. nov. within the order Rhizobiales of the class Alphaproteobacteria.</title>
        <authorList>
            <person name="Akter S."/>
            <person name="Shazib S.U.A."/>
            <person name="Shin M.K."/>
        </authorList>
    </citation>
    <scope>NUCLEOTIDE SEQUENCE [LARGE SCALE GENOMIC DNA]</scope>
    <source>
        <strain evidence="12 13">Sp-1</strain>
    </source>
</reference>
<feature type="transmembrane region" description="Helical" evidence="9">
    <location>
        <begin position="15"/>
        <end position="34"/>
    </location>
</feature>
<evidence type="ECO:0000256" key="11">
    <source>
        <dbReference type="RuleBase" id="RU004181"/>
    </source>
</evidence>
<sequence length="183" mass="19343">MSAQPTPKGGGPSRAAVRFGATLGWSVALLVLVVDQATKLALLRVYGLETAGAFRLAPFLDIVLVWNRGISYGMLQQDAAYGRWFLVAISLVAAVALGWWLGRTASRFTALALGLIIGGAVGNGIDRIAYGAVVDFVHFHIGTFSWYVFNVADVAIVVGAAALVIESVIGGRRTRPADGDVKR</sequence>
<gene>
    <name evidence="9" type="primary">lspA</name>
    <name evidence="12" type="ORF">F0357_10375</name>
</gene>
<dbReference type="Pfam" id="PF01252">
    <property type="entry name" value="Peptidase_A8"/>
    <property type="match status" value="1"/>
</dbReference>
<evidence type="ECO:0000256" key="4">
    <source>
        <dbReference type="ARBA" id="ARBA00022692"/>
    </source>
</evidence>
<evidence type="ECO:0000313" key="13">
    <source>
        <dbReference type="Proteomes" id="UP000332515"/>
    </source>
</evidence>
<dbReference type="GO" id="GO:0004190">
    <property type="term" value="F:aspartic-type endopeptidase activity"/>
    <property type="evidence" value="ECO:0007669"/>
    <property type="project" value="UniProtKB-UniRule"/>
</dbReference>
<evidence type="ECO:0000256" key="6">
    <source>
        <dbReference type="ARBA" id="ARBA00022801"/>
    </source>
</evidence>
<comment type="caution">
    <text evidence="12">The sequence shown here is derived from an EMBL/GenBank/DDBJ whole genome shotgun (WGS) entry which is preliminary data.</text>
</comment>
<evidence type="ECO:0000256" key="7">
    <source>
        <dbReference type="ARBA" id="ARBA00022989"/>
    </source>
</evidence>
<dbReference type="EMBL" id="VWNA01000001">
    <property type="protein sequence ID" value="MQT13046.1"/>
    <property type="molecule type" value="Genomic_DNA"/>
</dbReference>
<evidence type="ECO:0000313" key="12">
    <source>
        <dbReference type="EMBL" id="MQT13046.1"/>
    </source>
</evidence>
<keyword evidence="8 9" id="KW-0472">Membrane</keyword>
<keyword evidence="5 9" id="KW-0064">Aspartyl protease</keyword>
<name>A0A6A7Y2S6_9HYPH</name>
<dbReference type="UniPathway" id="UPA00665"/>